<feature type="domain" description="Ricin B lectin" evidence="1">
    <location>
        <begin position="176"/>
        <end position="312"/>
    </location>
</feature>
<evidence type="ECO:0000313" key="3">
    <source>
        <dbReference type="Proteomes" id="UP000680865"/>
    </source>
</evidence>
<keyword evidence="3" id="KW-1185">Reference proteome</keyword>
<comment type="caution">
    <text evidence="2">The sequence shown here is derived from an EMBL/GenBank/DDBJ whole genome shotgun (WGS) entry which is preliminary data.</text>
</comment>
<sequence length="314" mass="34200">MVRWHRAFVATVFLVVVSMFWTFAPFVGVPARAAGDEAANVKIQNLESRLCLTPAGSSGALNATIVQYLCQADPSRSYTIHFDSARQSYQIWNMKNDLCLSPAGGSVGLNVVIVQYTCDSDWARHWYVVKQAGIWSLRNAKSGLCLSPAGGSTALNATIVQYYCDGNRSRTWDWYTAEVYQNLNAGHLCVTIAGGSTAPNAQAVTYTCDGQPARLWKWMPTPDPNVFHIMNVSTGFCLSPAGGNRRPGVPIVQYYCDGQPGRQWARGELGGRYSILNSGGFCLAAANDGTGLNNALNLEECTRTPSRTWSVYLG</sequence>
<evidence type="ECO:0000313" key="2">
    <source>
        <dbReference type="EMBL" id="GIM74513.1"/>
    </source>
</evidence>
<evidence type="ECO:0000259" key="1">
    <source>
        <dbReference type="SMART" id="SM00458"/>
    </source>
</evidence>
<gene>
    <name evidence="2" type="ORF">Aco04nite_40670</name>
</gene>
<dbReference type="Gene3D" id="2.80.10.50">
    <property type="match status" value="2"/>
</dbReference>
<dbReference type="Proteomes" id="UP000680865">
    <property type="component" value="Unassembled WGS sequence"/>
</dbReference>
<dbReference type="SMART" id="SM00458">
    <property type="entry name" value="RICIN"/>
    <property type="match status" value="2"/>
</dbReference>
<dbReference type="Pfam" id="PF00652">
    <property type="entry name" value="Ricin_B_lectin"/>
    <property type="match status" value="2"/>
</dbReference>
<proteinExistence type="predicted"/>
<dbReference type="InterPro" id="IPR035992">
    <property type="entry name" value="Ricin_B-like_lectins"/>
</dbReference>
<organism evidence="2 3">
    <name type="scientific">Winogradskya consettensis</name>
    <dbReference type="NCBI Taxonomy" id="113560"/>
    <lineage>
        <taxon>Bacteria</taxon>
        <taxon>Bacillati</taxon>
        <taxon>Actinomycetota</taxon>
        <taxon>Actinomycetes</taxon>
        <taxon>Micromonosporales</taxon>
        <taxon>Micromonosporaceae</taxon>
        <taxon>Winogradskya</taxon>
    </lineage>
</organism>
<dbReference type="Pfam" id="PF14200">
    <property type="entry name" value="RicinB_lectin_2"/>
    <property type="match status" value="1"/>
</dbReference>
<dbReference type="CDD" id="cd00161">
    <property type="entry name" value="beta-trefoil_Ricin-like"/>
    <property type="match status" value="3"/>
</dbReference>
<dbReference type="PROSITE" id="PS50231">
    <property type="entry name" value="RICIN_B_LECTIN"/>
    <property type="match status" value="2"/>
</dbReference>
<name>A0A919SP54_9ACTN</name>
<protein>
    <recommendedName>
        <fullName evidence="1">Ricin B lectin domain-containing protein</fullName>
    </recommendedName>
</protein>
<dbReference type="EMBL" id="BOQP01000021">
    <property type="protein sequence ID" value="GIM74513.1"/>
    <property type="molecule type" value="Genomic_DNA"/>
</dbReference>
<dbReference type="SUPFAM" id="SSF50370">
    <property type="entry name" value="Ricin B-like lectins"/>
    <property type="match status" value="2"/>
</dbReference>
<dbReference type="InterPro" id="IPR000772">
    <property type="entry name" value="Ricin_B_lectin"/>
</dbReference>
<reference evidence="2" key="1">
    <citation type="submission" date="2021-03" db="EMBL/GenBank/DDBJ databases">
        <title>Whole genome shotgun sequence of Actinoplanes consettensis NBRC 14913.</title>
        <authorList>
            <person name="Komaki H."/>
            <person name="Tamura T."/>
        </authorList>
    </citation>
    <scope>NUCLEOTIDE SEQUENCE</scope>
    <source>
        <strain evidence="2">NBRC 14913</strain>
    </source>
</reference>
<accession>A0A919SP54</accession>
<feature type="domain" description="Ricin B lectin" evidence="1">
    <location>
        <begin position="38"/>
        <end position="175"/>
    </location>
</feature>
<dbReference type="AlphaFoldDB" id="A0A919SP54"/>